<feature type="domain" description="TonB-dependent receptor plug" evidence="9">
    <location>
        <begin position="229"/>
        <end position="334"/>
    </location>
</feature>
<dbReference type="InterPro" id="IPR036942">
    <property type="entry name" value="Beta-barrel_TonB_sf"/>
</dbReference>
<dbReference type="SUPFAM" id="SSF56935">
    <property type="entry name" value="Porins"/>
    <property type="match status" value="1"/>
</dbReference>
<keyword evidence="5 7" id="KW-0472">Membrane</keyword>
<keyword evidence="3 7" id="KW-1134">Transmembrane beta strand</keyword>
<evidence type="ECO:0000256" key="3">
    <source>
        <dbReference type="ARBA" id="ARBA00022452"/>
    </source>
</evidence>
<dbReference type="SUPFAM" id="SSF49464">
    <property type="entry name" value="Carboxypeptidase regulatory domain-like"/>
    <property type="match status" value="1"/>
</dbReference>
<evidence type="ECO:0000313" key="11">
    <source>
        <dbReference type="Proteomes" id="UP000281028"/>
    </source>
</evidence>
<dbReference type="PROSITE" id="PS52016">
    <property type="entry name" value="TONB_DEPENDENT_REC_3"/>
    <property type="match status" value="1"/>
</dbReference>
<keyword evidence="10" id="KW-0675">Receptor</keyword>
<evidence type="ECO:0000256" key="2">
    <source>
        <dbReference type="ARBA" id="ARBA00022448"/>
    </source>
</evidence>
<dbReference type="FunFam" id="2.170.130.10:FF:000003">
    <property type="entry name" value="SusC/RagA family TonB-linked outer membrane protein"/>
    <property type="match status" value="1"/>
</dbReference>
<evidence type="ECO:0000256" key="7">
    <source>
        <dbReference type="PROSITE-ProRule" id="PRU01360"/>
    </source>
</evidence>
<comment type="subcellular location">
    <subcellularLocation>
        <location evidence="1 7">Cell outer membrane</location>
        <topology evidence="1 7">Multi-pass membrane protein</topology>
    </subcellularLocation>
</comment>
<dbReference type="Gene3D" id="2.40.170.20">
    <property type="entry name" value="TonB-dependent receptor, beta-barrel domain"/>
    <property type="match status" value="1"/>
</dbReference>
<dbReference type="Gene3D" id="2.60.40.1120">
    <property type="entry name" value="Carboxypeptidase-like, regulatory domain"/>
    <property type="match status" value="1"/>
</dbReference>
<name>A0A9Q5GVE9_9BACT</name>
<protein>
    <submittedName>
        <fullName evidence="10">TonB-dependent receptor</fullName>
    </submittedName>
</protein>
<organism evidence="10 11">
    <name type="scientific">Chitinophaga solisilvae</name>
    <dbReference type="NCBI Taxonomy" id="1233460"/>
    <lineage>
        <taxon>Bacteria</taxon>
        <taxon>Pseudomonadati</taxon>
        <taxon>Bacteroidota</taxon>
        <taxon>Chitinophagia</taxon>
        <taxon>Chitinophagales</taxon>
        <taxon>Chitinophagaceae</taxon>
        <taxon>Chitinophaga</taxon>
    </lineage>
</organism>
<dbReference type="GO" id="GO:0009279">
    <property type="term" value="C:cell outer membrane"/>
    <property type="evidence" value="ECO:0007669"/>
    <property type="project" value="UniProtKB-SubCell"/>
</dbReference>
<comment type="similarity">
    <text evidence="7">Belongs to the TonB-dependent receptor family.</text>
</comment>
<keyword evidence="2 7" id="KW-0813">Transport</keyword>
<dbReference type="InterPro" id="IPR012910">
    <property type="entry name" value="Plug_dom"/>
</dbReference>
<geneLocation type="plasmid" evidence="10">
    <name>MgbsP1</name>
</geneLocation>
<evidence type="ECO:0000259" key="9">
    <source>
        <dbReference type="Pfam" id="PF07715"/>
    </source>
</evidence>
<keyword evidence="6 7" id="KW-0998">Cell outer membrane</keyword>
<dbReference type="InterPro" id="IPR023996">
    <property type="entry name" value="TonB-dep_OMP_SusC/RagA"/>
</dbReference>
<accession>A0A9Q5GVE9</accession>
<sequence>MLLGAKFPYALRKRAGITKILVAMKLTALLLLALCLQISARSYSQQISLSLRQVNLKIVFKEIEKQSGYQFFYKEKLLKSAAPVTLHVVRADIREVLAQCLSARNLTFSIVDKVVVVRSGTPLPAQPSAPVKAAVAAAELKGVVKDEDGTPLPGATVRVKGTARGTSTDAEGRFTLQVPENALLEISFVGYETREMAVNGLSSINIILSRQSIKRDEVVVVAYGTQHKSQVIGAVSQLGSKAINNRPVTQLSQALTGQMPGVTVIQRSGQPGVNNTIQIRGVGSFGATPSALILVDGIPTSTFNDIDPNDVESISVLKDASSAAIYGARAANGVILVTTKTGAAGKLRLSYNGYAGLQKITSTPAFVNAQEYATLMNEAQPGSYTAEQIRKFADGSDPDNFPDADYISATFRKNFIQTGHNISLSNGNDKTQYLISAGMLNQDGLVTGNNYKRYNVRLNLGTNISNTLKLTTRLAVTQSNIRQPATPATLDATGMQDIISAAVRTTPNYPIRMSNGDWGAGNVNKGNPVAWLESASFYKNRSMDLNGNMRLDWSVIPSLKLSVIGGYTQMQLQGKTFLATQRINANIFLGPSSLSQADSLIQYKTVQALAEYKKQFRKHEVGVLAGYSFESYYHEGLNAARTGLPSNDLTELGLGDPSTQTNNSYANESALNSVFGRIQYNYNKKYLFETNLRYDGSSRFPKSDKYAFFPSMAIGWRISEESFVKNNIRWLDELKLRASYGTLGNQNIGDYPYQNLLFTGYNYPFGSVVSPGAARTTIADSTIHWESTRTKDVGIDASFFRQKLNIGIAYFDRYTYDILVSPSSSVSWVLGASVGQQNSGKLKNTGWEFTASYRSNIGRFSYNIGGNLTITNNQVLDLGVGNINQPNGLIGNGSTLFIGYPMNVYYGYEADGLFTDAADIAAWKASNDMSAISPNPQPGDIRYKDISGPDGKPDGKVTPQYDRKVLGSTIPKYTYGINLGGSYKGFDLNILLQGIAGVKGMLNNYAGWAFYQNGNVQRWQMEERWSADNPRRDAQYPRLEVISNQGTANTQPSSYWILNGSYLRLKSIQLGYSFPKSMLQKARIEGLRLSLSAENLRTWSKYRRGWDPEINTGGSYYPILANYTVGLNVNF</sequence>
<reference evidence="10" key="1">
    <citation type="submission" date="2020-05" db="EMBL/GenBank/DDBJ databases">
        <title>Chitinophaga laudate sp. nov., isolated from a tropical peat swamp.</title>
        <authorList>
            <person name="Goh C.B.S."/>
            <person name="Lee M.S."/>
            <person name="Parimannan S."/>
            <person name="Pasbakhsh P."/>
            <person name="Yule C.M."/>
            <person name="Rajandas H."/>
            <person name="Loke S."/>
            <person name="Croft L."/>
            <person name="Tan J.B.L."/>
        </authorList>
    </citation>
    <scope>NUCLEOTIDE SEQUENCE</scope>
    <source>
        <strain evidence="10">Mgbs1</strain>
        <plasmid evidence="10">MgbsP1</plasmid>
    </source>
</reference>
<keyword evidence="11" id="KW-1185">Reference proteome</keyword>
<dbReference type="Gene3D" id="2.170.130.10">
    <property type="entry name" value="TonB-dependent receptor, plug domain"/>
    <property type="match status" value="1"/>
</dbReference>
<dbReference type="InterPro" id="IPR039426">
    <property type="entry name" value="TonB-dep_rcpt-like"/>
</dbReference>
<comment type="caution">
    <text evidence="10">The sequence shown here is derived from an EMBL/GenBank/DDBJ whole genome shotgun (WGS) entry which is preliminary data.</text>
</comment>
<dbReference type="NCBIfam" id="TIGR04056">
    <property type="entry name" value="OMP_RagA_SusC"/>
    <property type="match status" value="1"/>
</dbReference>
<dbReference type="Pfam" id="PF07715">
    <property type="entry name" value="Plug"/>
    <property type="match status" value="1"/>
</dbReference>
<dbReference type="Proteomes" id="UP000281028">
    <property type="component" value="Unassembled WGS sequence"/>
</dbReference>
<proteinExistence type="inferred from homology"/>
<dbReference type="AlphaFoldDB" id="A0A9Q5GVE9"/>
<evidence type="ECO:0000256" key="6">
    <source>
        <dbReference type="ARBA" id="ARBA00023237"/>
    </source>
</evidence>
<evidence type="ECO:0000313" key="10">
    <source>
        <dbReference type="EMBL" id="NSL91176.1"/>
    </source>
</evidence>
<evidence type="ECO:0000256" key="5">
    <source>
        <dbReference type="ARBA" id="ARBA00023136"/>
    </source>
</evidence>
<evidence type="ECO:0000256" key="4">
    <source>
        <dbReference type="ARBA" id="ARBA00022692"/>
    </source>
</evidence>
<dbReference type="Pfam" id="PF13715">
    <property type="entry name" value="CarbopepD_reg_2"/>
    <property type="match status" value="1"/>
</dbReference>
<dbReference type="InterPro" id="IPR023997">
    <property type="entry name" value="TonB-dep_OMP_SusC/RagA_CS"/>
</dbReference>
<keyword evidence="10" id="KW-0614">Plasmid</keyword>
<dbReference type="NCBIfam" id="TIGR04057">
    <property type="entry name" value="SusC_RagA_signa"/>
    <property type="match status" value="1"/>
</dbReference>
<dbReference type="InterPro" id="IPR008969">
    <property type="entry name" value="CarboxyPept-like_regulatory"/>
</dbReference>
<feature type="domain" description="Secretin/TonB short N-terminal" evidence="8">
    <location>
        <begin position="69"/>
        <end position="118"/>
    </location>
</feature>
<dbReference type="EMBL" id="RIAR02000002">
    <property type="protein sequence ID" value="NSL91176.1"/>
    <property type="molecule type" value="Genomic_DNA"/>
</dbReference>
<gene>
    <name evidence="10" type="ORF">ECE50_030415</name>
</gene>
<evidence type="ECO:0000256" key="1">
    <source>
        <dbReference type="ARBA" id="ARBA00004571"/>
    </source>
</evidence>
<dbReference type="Pfam" id="PF07660">
    <property type="entry name" value="STN"/>
    <property type="match status" value="1"/>
</dbReference>
<dbReference type="InterPro" id="IPR037066">
    <property type="entry name" value="Plug_dom_sf"/>
</dbReference>
<dbReference type="InterPro" id="IPR011662">
    <property type="entry name" value="Secretin/TonB_short_N"/>
</dbReference>
<keyword evidence="4 7" id="KW-0812">Transmembrane</keyword>
<evidence type="ECO:0000259" key="8">
    <source>
        <dbReference type="Pfam" id="PF07660"/>
    </source>
</evidence>